<gene>
    <name evidence="14" type="primary">Stam_0</name>
    <name evidence="11" type="synonym">Stam_10</name>
    <name evidence="13" type="synonym">Stam_3</name>
    <name evidence="16" type="synonym">Stam_4</name>
    <name evidence="12" type="synonym">Stam_5</name>
    <name evidence="15" type="synonym">Stam_7</name>
    <name evidence="11" type="ORF">c0_g1_i10</name>
    <name evidence="12" type="ORF">c0_g1_i12</name>
    <name evidence="15" type="ORF">c0_g1_i4</name>
    <name evidence="16" type="ORF">c0_g1_i5</name>
    <name evidence="14" type="ORF">c0_g1_i6</name>
    <name evidence="13" type="ORF">c0_g1_i7</name>
</gene>
<dbReference type="InterPro" id="IPR002014">
    <property type="entry name" value="VHS_dom"/>
</dbReference>
<keyword evidence="4" id="KW-0813">Transport</keyword>
<dbReference type="EMBL" id="GDHF01013191">
    <property type="protein sequence ID" value="JAI39123.1"/>
    <property type="molecule type" value="Transcribed_RNA"/>
</dbReference>
<dbReference type="SMART" id="SM00326">
    <property type="entry name" value="SH3"/>
    <property type="match status" value="1"/>
</dbReference>
<dbReference type="InterPro" id="IPR001452">
    <property type="entry name" value="SH3_domain"/>
</dbReference>
<evidence type="ECO:0000259" key="9">
    <source>
        <dbReference type="PROSITE" id="PS50002"/>
    </source>
</evidence>
<evidence type="ECO:0000256" key="8">
    <source>
        <dbReference type="SAM" id="MobiDB-lite"/>
    </source>
</evidence>
<dbReference type="Gene3D" id="2.30.30.40">
    <property type="entry name" value="SH3 Domains"/>
    <property type="match status" value="1"/>
</dbReference>
<comment type="similarity">
    <text evidence="2">Belongs to the STAM family.</text>
</comment>
<feature type="region of interest" description="Disordered" evidence="8">
    <location>
        <begin position="227"/>
        <end position="247"/>
    </location>
</feature>
<dbReference type="Pfam" id="PF00790">
    <property type="entry name" value="VHS"/>
    <property type="match status" value="1"/>
</dbReference>
<name>A0A0K8VJS8_BACLA</name>
<proteinExistence type="inferred from homology"/>
<feature type="domain" description="VHS" evidence="10">
    <location>
        <begin position="17"/>
        <end position="145"/>
    </location>
</feature>
<dbReference type="GO" id="GO:0035091">
    <property type="term" value="F:phosphatidylinositol binding"/>
    <property type="evidence" value="ECO:0007669"/>
    <property type="project" value="InterPro"/>
</dbReference>
<feature type="region of interest" description="Disordered" evidence="8">
    <location>
        <begin position="669"/>
        <end position="694"/>
    </location>
</feature>
<reference evidence="14" key="1">
    <citation type="submission" date="2015-06" db="EMBL/GenBank/DDBJ databases">
        <authorList>
            <person name="Hoefler B.C."/>
            <person name="Straight P.D."/>
        </authorList>
    </citation>
    <scope>NUCLEOTIDE SEQUENCE</scope>
</reference>
<evidence type="ECO:0000256" key="5">
    <source>
        <dbReference type="ARBA" id="ARBA00022753"/>
    </source>
</evidence>
<dbReference type="EMBL" id="GDHF01020927">
    <property type="protein sequence ID" value="JAI31387.1"/>
    <property type="molecule type" value="Transcribed_RNA"/>
</dbReference>
<dbReference type="AlphaFoldDB" id="A0A0K8VJS8"/>
<keyword evidence="6" id="KW-0653">Protein transport</keyword>
<dbReference type="PRINTS" id="PR00452">
    <property type="entry name" value="SH3DOMAIN"/>
</dbReference>
<sequence length="758" mass="82092">MGIFTQSTPFDADIEKATSETNTNENWSLILDVCDKVSSNPRGAKDCLKAIMKRMGHADPHVVMQALTLLDACINNCGKPFHLEIASREFENEFRRLLTKAQPKISLKMRQVLKTWAEGDFKSDAELNLIPSLYMKLRQEGYDFSNLNEKPPKSAAKLTALKDPNVVSSQQEEDDIAKAIELSLKETKNSPKLQSSSNAGAAASATTNAASAYSSLYPSFSGSGSLASITSTGGASNNSTNSQPEPRKVRALYDFEAAEENELTFFSGEIIHVLDDTDPNWWKGYNQRGEGLFPSNFVTADLSVDPERLDINQQNKTKKSVQFEDDAKALQLKTEAAAAAVAEQRIEIDEEKIDRLLHLLHEANPEDPSQDSEEMLRLEQEVHQMGPLIDTELERVDRKHAQLTQLSSDLVDAINLYHSLMRDDRMTLARGPQAAAAAGYLGGMPPMGGAMPGLGYQGVPNSQMLYGAAGYPGNANFSPHMQQTAHMPTHNYGMQSLPYGSPAQLPGHVAPVNTQNSLNQTAVSTAAPVPDGTYSIPQQYQNGHVNASQLNGNVSGSVGLNSLPPSMSSLPYMGAAAQLPATSAPPASEHQQMPQSTMTAANAATVGVFNPVNQLQQLGNIQPLQSLQSLPPMPQYPNGINDGVNAIPPDQLHQQQPFPHHLQQLPQHYGTLPSSQPQPPPNAFMTSPPTSATGMAPGMLPPSSHGMHNPTNGGDQFSQLQHQMAAISLAGGINQPVTQNFLVQNDPKHNIPLYQQQR</sequence>
<accession>A0A0K8VJS8</accession>
<keyword evidence="5" id="KW-0967">Endosome</keyword>
<dbReference type="PROSITE" id="PS50002">
    <property type="entry name" value="SH3"/>
    <property type="match status" value="1"/>
</dbReference>
<evidence type="ECO:0000256" key="6">
    <source>
        <dbReference type="ARBA" id="ARBA00022927"/>
    </source>
</evidence>
<dbReference type="CDD" id="cd11820">
    <property type="entry name" value="SH3_STAM"/>
    <property type="match status" value="1"/>
</dbReference>
<dbReference type="InterPro" id="IPR008942">
    <property type="entry name" value="ENTH_VHS"/>
</dbReference>
<feature type="compositionally biased region" description="Low complexity" evidence="8">
    <location>
        <begin position="227"/>
        <end position="242"/>
    </location>
</feature>
<evidence type="ECO:0000313" key="15">
    <source>
        <dbReference type="EMBL" id="JAI42462.1"/>
    </source>
</evidence>
<evidence type="ECO:0000313" key="12">
    <source>
        <dbReference type="EMBL" id="JAI31387.1"/>
    </source>
</evidence>
<dbReference type="FunFam" id="1.25.40.90:FF:000009">
    <property type="entry name" value="Putative signal transducing adapter molecule 1"/>
    <property type="match status" value="1"/>
</dbReference>
<dbReference type="InterPro" id="IPR003903">
    <property type="entry name" value="UIM_dom"/>
</dbReference>
<dbReference type="SMART" id="SM00288">
    <property type="entry name" value="VHS"/>
    <property type="match status" value="1"/>
</dbReference>
<dbReference type="CDD" id="cd21388">
    <property type="entry name" value="GAT_STAM"/>
    <property type="match status" value="1"/>
</dbReference>
<evidence type="ECO:0000313" key="13">
    <source>
        <dbReference type="EMBL" id="JAI31588.1"/>
    </source>
</evidence>
<feature type="domain" description="SH3" evidence="9">
    <location>
        <begin position="244"/>
        <end position="303"/>
    </location>
</feature>
<evidence type="ECO:0000256" key="7">
    <source>
        <dbReference type="PROSITE-ProRule" id="PRU00192"/>
    </source>
</evidence>
<evidence type="ECO:0000259" key="10">
    <source>
        <dbReference type="PROSITE" id="PS50179"/>
    </source>
</evidence>
<keyword evidence="3 7" id="KW-0728">SH3 domain</keyword>
<evidence type="ECO:0000313" key="14">
    <source>
        <dbReference type="EMBL" id="JAI39123.1"/>
    </source>
</evidence>
<dbReference type="GO" id="GO:0043328">
    <property type="term" value="P:protein transport to vacuole involved in ubiquitin-dependent protein catabolic process via the multivesicular body sorting pathway"/>
    <property type="evidence" value="ECO:0007669"/>
    <property type="project" value="TreeGrafter"/>
</dbReference>
<dbReference type="CDD" id="cd03568">
    <property type="entry name" value="VHS_STAM"/>
    <property type="match status" value="1"/>
</dbReference>
<dbReference type="Gene3D" id="1.20.5.1940">
    <property type="match status" value="1"/>
</dbReference>
<dbReference type="EMBL" id="GDHF01009852">
    <property type="protein sequence ID" value="JAI42462.1"/>
    <property type="molecule type" value="Transcribed_RNA"/>
</dbReference>
<evidence type="ECO:0000256" key="1">
    <source>
        <dbReference type="ARBA" id="ARBA00004177"/>
    </source>
</evidence>
<dbReference type="InterPro" id="IPR050670">
    <property type="entry name" value="STAM"/>
</dbReference>
<dbReference type="PANTHER" id="PTHR45929:SF3">
    <property type="entry name" value="JAK PATHWAY SIGNAL TRANSDUCTION ADAPTOR MOLECULE"/>
    <property type="match status" value="1"/>
</dbReference>
<dbReference type="Gene3D" id="1.25.40.90">
    <property type="match status" value="1"/>
</dbReference>
<dbReference type="Pfam" id="PF00018">
    <property type="entry name" value="SH3_1"/>
    <property type="match status" value="1"/>
</dbReference>
<dbReference type="SMART" id="SM00726">
    <property type="entry name" value="UIM"/>
    <property type="match status" value="1"/>
</dbReference>
<dbReference type="PANTHER" id="PTHR45929">
    <property type="entry name" value="JAK PATHWAY SIGNAL TRANSDUCTION ADAPTOR MOLECULE"/>
    <property type="match status" value="1"/>
</dbReference>
<dbReference type="Pfam" id="PF02809">
    <property type="entry name" value="UIM"/>
    <property type="match status" value="1"/>
</dbReference>
<feature type="compositionally biased region" description="Polar residues" evidence="8">
    <location>
        <begin position="684"/>
        <end position="693"/>
    </location>
</feature>
<dbReference type="PROSITE" id="PS50330">
    <property type="entry name" value="UIM"/>
    <property type="match status" value="1"/>
</dbReference>
<evidence type="ECO:0000256" key="2">
    <source>
        <dbReference type="ARBA" id="ARBA00009666"/>
    </source>
</evidence>
<evidence type="ECO:0000256" key="4">
    <source>
        <dbReference type="ARBA" id="ARBA00022448"/>
    </source>
</evidence>
<dbReference type="EMBL" id="GDHF01020726">
    <property type="protein sequence ID" value="JAI31588.1"/>
    <property type="molecule type" value="Transcribed_RNA"/>
</dbReference>
<dbReference type="GO" id="GO:0033565">
    <property type="term" value="C:ESCRT-0 complex"/>
    <property type="evidence" value="ECO:0007669"/>
    <property type="project" value="TreeGrafter"/>
</dbReference>
<dbReference type="OrthoDB" id="10068368at2759"/>
<dbReference type="InterPro" id="IPR036028">
    <property type="entry name" value="SH3-like_dom_sf"/>
</dbReference>
<protein>
    <submittedName>
        <fullName evidence="14">Signal transducing adapter molecule 1</fullName>
    </submittedName>
</protein>
<dbReference type="PROSITE" id="PS50179">
    <property type="entry name" value="VHS"/>
    <property type="match status" value="1"/>
</dbReference>
<dbReference type="SUPFAM" id="SSF50044">
    <property type="entry name" value="SH3-domain"/>
    <property type="match status" value="1"/>
</dbReference>
<evidence type="ECO:0000313" key="16">
    <source>
        <dbReference type="EMBL" id="JAI43849.1"/>
    </source>
</evidence>
<evidence type="ECO:0000313" key="11">
    <source>
        <dbReference type="EMBL" id="JAI18731.1"/>
    </source>
</evidence>
<organism evidence="14">
    <name type="scientific">Bactrocera latifrons</name>
    <name type="common">Malaysian fruit fly</name>
    <name type="synonym">Chaetodacus latifrons</name>
    <dbReference type="NCBI Taxonomy" id="174628"/>
    <lineage>
        <taxon>Eukaryota</taxon>
        <taxon>Metazoa</taxon>
        <taxon>Ecdysozoa</taxon>
        <taxon>Arthropoda</taxon>
        <taxon>Hexapoda</taxon>
        <taxon>Insecta</taxon>
        <taxon>Pterygota</taxon>
        <taxon>Neoptera</taxon>
        <taxon>Endopterygota</taxon>
        <taxon>Diptera</taxon>
        <taxon>Brachycera</taxon>
        <taxon>Muscomorpha</taxon>
        <taxon>Tephritoidea</taxon>
        <taxon>Tephritidae</taxon>
        <taxon>Bactrocera</taxon>
        <taxon>Bactrocera</taxon>
    </lineage>
</organism>
<dbReference type="SUPFAM" id="SSF48464">
    <property type="entry name" value="ENTH/VHS domain"/>
    <property type="match status" value="1"/>
</dbReference>
<evidence type="ECO:0000256" key="3">
    <source>
        <dbReference type="ARBA" id="ARBA00022443"/>
    </source>
</evidence>
<dbReference type="EMBL" id="GDHF01008465">
    <property type="protein sequence ID" value="JAI43849.1"/>
    <property type="molecule type" value="Transcribed_RNA"/>
</dbReference>
<comment type="subcellular location">
    <subcellularLocation>
        <location evidence="1">Endosome</location>
    </subcellularLocation>
</comment>
<dbReference type="EMBL" id="GDHF01033583">
    <property type="protein sequence ID" value="JAI18731.1"/>
    <property type="molecule type" value="Transcribed_RNA"/>
</dbReference>
<dbReference type="GO" id="GO:0043130">
    <property type="term" value="F:ubiquitin binding"/>
    <property type="evidence" value="ECO:0007669"/>
    <property type="project" value="InterPro"/>
</dbReference>